<comment type="caution">
    <text evidence="2">The sequence shown here is derived from an EMBL/GenBank/DDBJ whole genome shotgun (WGS) entry which is preliminary data.</text>
</comment>
<gene>
    <name evidence="2" type="ORF">GWI33_022671</name>
</gene>
<evidence type="ECO:0000256" key="1">
    <source>
        <dbReference type="SAM" id="MobiDB-lite"/>
    </source>
</evidence>
<evidence type="ECO:0000313" key="3">
    <source>
        <dbReference type="Proteomes" id="UP000625711"/>
    </source>
</evidence>
<keyword evidence="3" id="KW-1185">Reference proteome</keyword>
<accession>A0A834J0A2</accession>
<sequence length="86" mass="9373">MEIPPVRESGGRKEGARPVPSRCEFLYQTPRPADPKLLLRLESLCQHMPVPLRPTGEMMLTAPSSETLEGMDKLRSEAVVKGGGAS</sequence>
<organism evidence="2 3">
    <name type="scientific">Rhynchophorus ferrugineus</name>
    <name type="common">Red palm weevil</name>
    <name type="synonym">Curculio ferrugineus</name>
    <dbReference type="NCBI Taxonomy" id="354439"/>
    <lineage>
        <taxon>Eukaryota</taxon>
        <taxon>Metazoa</taxon>
        <taxon>Ecdysozoa</taxon>
        <taxon>Arthropoda</taxon>
        <taxon>Hexapoda</taxon>
        <taxon>Insecta</taxon>
        <taxon>Pterygota</taxon>
        <taxon>Neoptera</taxon>
        <taxon>Endopterygota</taxon>
        <taxon>Coleoptera</taxon>
        <taxon>Polyphaga</taxon>
        <taxon>Cucujiformia</taxon>
        <taxon>Curculionidae</taxon>
        <taxon>Dryophthorinae</taxon>
        <taxon>Rhynchophorus</taxon>
    </lineage>
</organism>
<reference evidence="2" key="1">
    <citation type="submission" date="2020-08" db="EMBL/GenBank/DDBJ databases">
        <title>Genome sequencing and assembly of the red palm weevil Rhynchophorus ferrugineus.</title>
        <authorList>
            <person name="Dias G.B."/>
            <person name="Bergman C.M."/>
            <person name="Manee M."/>
        </authorList>
    </citation>
    <scope>NUCLEOTIDE SEQUENCE</scope>
    <source>
        <strain evidence="2">AA-2017</strain>
        <tissue evidence="2">Whole larva</tissue>
    </source>
</reference>
<dbReference type="AlphaFoldDB" id="A0A834J0A2"/>
<evidence type="ECO:0000313" key="2">
    <source>
        <dbReference type="EMBL" id="KAF7284052.1"/>
    </source>
</evidence>
<proteinExistence type="predicted"/>
<feature type="region of interest" description="Disordered" evidence="1">
    <location>
        <begin position="1"/>
        <end position="20"/>
    </location>
</feature>
<protein>
    <submittedName>
        <fullName evidence="2">Uncharacterized protein</fullName>
    </submittedName>
</protein>
<dbReference type="Proteomes" id="UP000625711">
    <property type="component" value="Unassembled WGS sequence"/>
</dbReference>
<dbReference type="EMBL" id="JAACXV010000084">
    <property type="protein sequence ID" value="KAF7284052.1"/>
    <property type="molecule type" value="Genomic_DNA"/>
</dbReference>
<name>A0A834J0A2_RHYFE</name>